<reference evidence="3" key="1">
    <citation type="journal article" date="2013" name="Nature">
        <title>Draft genome of the wheat A-genome progenitor Triticum urartu.</title>
        <authorList>
            <person name="Ling H.Q."/>
            <person name="Zhao S."/>
            <person name="Liu D."/>
            <person name="Wang J."/>
            <person name="Sun H."/>
            <person name="Zhang C."/>
            <person name="Fan H."/>
            <person name="Li D."/>
            <person name="Dong L."/>
            <person name="Tao Y."/>
            <person name="Gao C."/>
            <person name="Wu H."/>
            <person name="Li Y."/>
            <person name="Cui Y."/>
            <person name="Guo X."/>
            <person name="Zheng S."/>
            <person name="Wang B."/>
            <person name="Yu K."/>
            <person name="Liang Q."/>
            <person name="Yang W."/>
            <person name="Lou X."/>
            <person name="Chen J."/>
            <person name="Feng M."/>
            <person name="Jian J."/>
            <person name="Zhang X."/>
            <person name="Luo G."/>
            <person name="Jiang Y."/>
            <person name="Liu J."/>
            <person name="Wang Z."/>
            <person name="Sha Y."/>
            <person name="Zhang B."/>
            <person name="Wu H."/>
            <person name="Tang D."/>
            <person name="Shen Q."/>
            <person name="Xue P."/>
            <person name="Zou S."/>
            <person name="Wang X."/>
            <person name="Liu X."/>
            <person name="Wang F."/>
            <person name="Yang Y."/>
            <person name="An X."/>
            <person name="Dong Z."/>
            <person name="Zhang K."/>
            <person name="Zhang X."/>
            <person name="Luo M.C."/>
            <person name="Dvorak J."/>
            <person name="Tong Y."/>
            <person name="Wang J."/>
            <person name="Yang H."/>
            <person name="Li Z."/>
            <person name="Wang D."/>
            <person name="Zhang A."/>
            <person name="Wang J."/>
        </authorList>
    </citation>
    <scope>NUCLEOTIDE SEQUENCE</scope>
    <source>
        <strain evidence="3">cv. G1812</strain>
    </source>
</reference>
<protein>
    <submittedName>
        <fullName evidence="2">Uncharacterized protein</fullName>
    </submittedName>
</protein>
<feature type="transmembrane region" description="Helical" evidence="1">
    <location>
        <begin position="47"/>
        <end position="65"/>
    </location>
</feature>
<dbReference type="EnsemblPlants" id="TuG1812G0200004259.01.T04">
    <property type="protein sequence ID" value="TuG1812G0200004259.01.T04"/>
    <property type="gene ID" value="TuG1812G0200004259.01"/>
</dbReference>
<keyword evidence="1" id="KW-1133">Transmembrane helix</keyword>
<evidence type="ECO:0000313" key="2">
    <source>
        <dbReference type="EnsemblPlants" id="TuG1812G0200004259.01.T04"/>
    </source>
</evidence>
<reference evidence="2" key="3">
    <citation type="submission" date="2022-06" db="UniProtKB">
        <authorList>
            <consortium name="EnsemblPlants"/>
        </authorList>
    </citation>
    <scope>IDENTIFICATION</scope>
</reference>
<dbReference type="Proteomes" id="UP000015106">
    <property type="component" value="Chromosome 2"/>
</dbReference>
<evidence type="ECO:0000313" key="3">
    <source>
        <dbReference type="Proteomes" id="UP000015106"/>
    </source>
</evidence>
<reference evidence="2" key="2">
    <citation type="submission" date="2018-03" db="EMBL/GenBank/DDBJ databases">
        <title>The Triticum urartu genome reveals the dynamic nature of wheat genome evolution.</title>
        <authorList>
            <person name="Ling H."/>
            <person name="Ma B."/>
            <person name="Shi X."/>
            <person name="Liu H."/>
            <person name="Dong L."/>
            <person name="Sun H."/>
            <person name="Cao Y."/>
            <person name="Gao Q."/>
            <person name="Zheng S."/>
            <person name="Li Y."/>
            <person name="Yu Y."/>
            <person name="Du H."/>
            <person name="Qi M."/>
            <person name="Li Y."/>
            <person name="Yu H."/>
            <person name="Cui Y."/>
            <person name="Wang N."/>
            <person name="Chen C."/>
            <person name="Wu H."/>
            <person name="Zhao Y."/>
            <person name="Zhang J."/>
            <person name="Li Y."/>
            <person name="Zhou W."/>
            <person name="Zhang B."/>
            <person name="Hu W."/>
            <person name="Eijk M."/>
            <person name="Tang J."/>
            <person name="Witsenboer H."/>
            <person name="Zhao S."/>
            <person name="Li Z."/>
            <person name="Zhang A."/>
            <person name="Wang D."/>
            <person name="Liang C."/>
        </authorList>
    </citation>
    <scope>NUCLEOTIDE SEQUENCE [LARGE SCALE GENOMIC DNA]</scope>
    <source>
        <strain evidence="2">cv. G1812</strain>
    </source>
</reference>
<keyword evidence="1" id="KW-0472">Membrane</keyword>
<name>A0A8R7PI74_TRIUA</name>
<keyword evidence="3" id="KW-1185">Reference proteome</keyword>
<feature type="transmembrane region" description="Helical" evidence="1">
    <location>
        <begin position="21"/>
        <end position="41"/>
    </location>
</feature>
<dbReference type="AlphaFoldDB" id="A0A8R7PI74"/>
<sequence>MRKIILIFPIHSTFNFYEILGFLKIMSISVSSIYICMIFPFEILIMYMIFATAGLELALIWATLLNDSCTHVFRWSFAICGERKLEERVQQASLLRWTTLCEAMAMDDVLLENGAGLRPGL</sequence>
<organism evidence="2 3">
    <name type="scientific">Triticum urartu</name>
    <name type="common">Red wild einkorn</name>
    <name type="synonym">Crithodium urartu</name>
    <dbReference type="NCBI Taxonomy" id="4572"/>
    <lineage>
        <taxon>Eukaryota</taxon>
        <taxon>Viridiplantae</taxon>
        <taxon>Streptophyta</taxon>
        <taxon>Embryophyta</taxon>
        <taxon>Tracheophyta</taxon>
        <taxon>Spermatophyta</taxon>
        <taxon>Magnoliopsida</taxon>
        <taxon>Liliopsida</taxon>
        <taxon>Poales</taxon>
        <taxon>Poaceae</taxon>
        <taxon>BOP clade</taxon>
        <taxon>Pooideae</taxon>
        <taxon>Triticodae</taxon>
        <taxon>Triticeae</taxon>
        <taxon>Triticinae</taxon>
        <taxon>Triticum</taxon>
    </lineage>
</organism>
<proteinExistence type="predicted"/>
<evidence type="ECO:0000256" key="1">
    <source>
        <dbReference type="SAM" id="Phobius"/>
    </source>
</evidence>
<keyword evidence="1" id="KW-0812">Transmembrane</keyword>
<accession>A0A8R7PI74</accession>
<dbReference type="Gramene" id="TuG1812G0200004259.01.T04">
    <property type="protein sequence ID" value="TuG1812G0200004259.01.T04"/>
    <property type="gene ID" value="TuG1812G0200004259.01"/>
</dbReference>